<dbReference type="GO" id="GO:0032259">
    <property type="term" value="P:methylation"/>
    <property type="evidence" value="ECO:0007669"/>
    <property type="project" value="UniProtKB-KW"/>
</dbReference>
<keyword evidence="5" id="KW-1185">Reference proteome</keyword>
<dbReference type="Gene3D" id="3.40.50.150">
    <property type="entry name" value="Vaccinia Virus protein VP39"/>
    <property type="match status" value="1"/>
</dbReference>
<comment type="caution">
    <text evidence="4">The sequence shown here is derived from an EMBL/GenBank/DDBJ whole genome shotgun (WGS) entry which is preliminary data.</text>
</comment>
<dbReference type="Pfam" id="PF13649">
    <property type="entry name" value="Methyltransf_25"/>
    <property type="match status" value="1"/>
</dbReference>
<dbReference type="PANTHER" id="PTHR43861:SF1">
    <property type="entry name" value="TRANS-ACONITATE 2-METHYLTRANSFERASE"/>
    <property type="match status" value="1"/>
</dbReference>
<gene>
    <name evidence="4" type="ORF">H8S08_11985</name>
</gene>
<evidence type="ECO:0000313" key="5">
    <source>
        <dbReference type="Proteomes" id="UP000636891"/>
    </source>
</evidence>
<dbReference type="SUPFAM" id="SSF53335">
    <property type="entry name" value="S-adenosyl-L-methionine-dependent methyltransferases"/>
    <property type="match status" value="1"/>
</dbReference>
<keyword evidence="2" id="KW-0808">Transferase</keyword>
<reference evidence="4 5" key="1">
    <citation type="submission" date="2020-08" db="EMBL/GenBank/DDBJ databases">
        <title>Genome public.</title>
        <authorList>
            <person name="Liu C."/>
            <person name="Sun Q."/>
        </authorList>
    </citation>
    <scope>NUCLEOTIDE SEQUENCE [LARGE SCALE GENOMIC DNA]</scope>
    <source>
        <strain evidence="4 5">New-7</strain>
    </source>
</reference>
<dbReference type="InterPro" id="IPR029063">
    <property type="entry name" value="SAM-dependent_MTases_sf"/>
</dbReference>
<keyword evidence="1 4" id="KW-0489">Methyltransferase</keyword>
<dbReference type="InterPro" id="IPR041698">
    <property type="entry name" value="Methyltransf_25"/>
</dbReference>
<proteinExistence type="predicted"/>
<name>A0ABR7CPY3_9BACT</name>
<feature type="domain" description="Methyltransferase" evidence="3">
    <location>
        <begin position="56"/>
        <end position="153"/>
    </location>
</feature>
<dbReference type="Proteomes" id="UP000636891">
    <property type="component" value="Unassembled WGS sequence"/>
</dbReference>
<dbReference type="EMBL" id="JACOOK010000008">
    <property type="protein sequence ID" value="MBC5617724.1"/>
    <property type="molecule type" value="Genomic_DNA"/>
</dbReference>
<dbReference type="RefSeq" id="WP_101573947.1">
    <property type="nucleotide sequence ID" value="NZ_JACOOK010000008.1"/>
</dbReference>
<protein>
    <submittedName>
        <fullName evidence="4">Class I SAM-dependent methyltransferase</fullName>
    </submittedName>
</protein>
<evidence type="ECO:0000256" key="1">
    <source>
        <dbReference type="ARBA" id="ARBA00022603"/>
    </source>
</evidence>
<sequence>MREKSSVEEIRERFDHDVERFSNLQSGQVSTVDAALSLELITEAAARLTPLATDLLDVGCGAGNYTLKMLSKRPGLHCTLLDLSRPMLDRAVERVSACSAGRVTAVQRDVREADLGECRYDIVLSGAALHHLRGDEEWLTVFARLYRSLRPGGCLMISDLVAQQTEVLSAYFRERYGDYLTVLGGTEYRDRVLAYVEREDSPRPLNYQLDLMREVGFREVEILHKNVCFAAYGGVR</sequence>
<dbReference type="GO" id="GO:0008168">
    <property type="term" value="F:methyltransferase activity"/>
    <property type="evidence" value="ECO:0007669"/>
    <property type="project" value="UniProtKB-KW"/>
</dbReference>
<evidence type="ECO:0000256" key="2">
    <source>
        <dbReference type="ARBA" id="ARBA00022679"/>
    </source>
</evidence>
<evidence type="ECO:0000313" key="4">
    <source>
        <dbReference type="EMBL" id="MBC5617724.1"/>
    </source>
</evidence>
<dbReference type="PANTHER" id="PTHR43861">
    <property type="entry name" value="TRANS-ACONITATE 2-METHYLTRANSFERASE-RELATED"/>
    <property type="match status" value="1"/>
</dbReference>
<evidence type="ECO:0000259" key="3">
    <source>
        <dbReference type="Pfam" id="PF13649"/>
    </source>
</evidence>
<organism evidence="4 5">
    <name type="scientific">Alistipes hominis</name>
    <dbReference type="NCBI Taxonomy" id="2763015"/>
    <lineage>
        <taxon>Bacteria</taxon>
        <taxon>Pseudomonadati</taxon>
        <taxon>Bacteroidota</taxon>
        <taxon>Bacteroidia</taxon>
        <taxon>Bacteroidales</taxon>
        <taxon>Rikenellaceae</taxon>
        <taxon>Alistipes</taxon>
    </lineage>
</organism>
<dbReference type="CDD" id="cd02440">
    <property type="entry name" value="AdoMet_MTases"/>
    <property type="match status" value="1"/>
</dbReference>
<accession>A0ABR7CPY3</accession>